<dbReference type="Proteomes" id="UP001196413">
    <property type="component" value="Unassembled WGS sequence"/>
</dbReference>
<gene>
    <name evidence="2" type="ORF">KIN20_025534</name>
</gene>
<accession>A0AAD5NDD9</accession>
<evidence type="ECO:0000256" key="1">
    <source>
        <dbReference type="SAM" id="MobiDB-lite"/>
    </source>
</evidence>
<dbReference type="EMBL" id="JAHQIW010005218">
    <property type="protein sequence ID" value="KAJ1365279.1"/>
    <property type="molecule type" value="Genomic_DNA"/>
</dbReference>
<evidence type="ECO:0000313" key="3">
    <source>
        <dbReference type="Proteomes" id="UP001196413"/>
    </source>
</evidence>
<dbReference type="AlphaFoldDB" id="A0AAD5NDD9"/>
<organism evidence="2 3">
    <name type="scientific">Parelaphostrongylus tenuis</name>
    <name type="common">Meningeal worm</name>
    <dbReference type="NCBI Taxonomy" id="148309"/>
    <lineage>
        <taxon>Eukaryota</taxon>
        <taxon>Metazoa</taxon>
        <taxon>Ecdysozoa</taxon>
        <taxon>Nematoda</taxon>
        <taxon>Chromadorea</taxon>
        <taxon>Rhabditida</taxon>
        <taxon>Rhabditina</taxon>
        <taxon>Rhabditomorpha</taxon>
        <taxon>Strongyloidea</taxon>
        <taxon>Metastrongylidae</taxon>
        <taxon>Parelaphostrongylus</taxon>
    </lineage>
</organism>
<name>A0AAD5NDD9_PARTN</name>
<protein>
    <submittedName>
        <fullName evidence="2">Uncharacterized protein</fullName>
    </submittedName>
</protein>
<reference evidence="2" key="1">
    <citation type="submission" date="2021-06" db="EMBL/GenBank/DDBJ databases">
        <title>Parelaphostrongylus tenuis whole genome reference sequence.</title>
        <authorList>
            <person name="Garwood T.J."/>
            <person name="Larsen P.A."/>
            <person name="Fountain-Jones N.M."/>
            <person name="Garbe J.R."/>
            <person name="Macchietto M.G."/>
            <person name="Kania S.A."/>
            <person name="Gerhold R.W."/>
            <person name="Richards J.E."/>
            <person name="Wolf T.M."/>
        </authorList>
    </citation>
    <scope>NUCLEOTIDE SEQUENCE</scope>
    <source>
        <strain evidence="2">MNPRO001-30</strain>
        <tissue evidence="2">Meninges</tissue>
    </source>
</reference>
<feature type="region of interest" description="Disordered" evidence="1">
    <location>
        <begin position="32"/>
        <end position="69"/>
    </location>
</feature>
<proteinExistence type="predicted"/>
<keyword evidence="3" id="KW-1185">Reference proteome</keyword>
<comment type="caution">
    <text evidence="2">The sequence shown here is derived from an EMBL/GenBank/DDBJ whole genome shotgun (WGS) entry which is preliminary data.</text>
</comment>
<sequence>MDVIGTQSDAPHADYPKVCNIYGCKVCNIGMRGTDDEDEDVQPTPDPDSPTDEGNSEKFVHHQLAKSRN</sequence>
<evidence type="ECO:0000313" key="2">
    <source>
        <dbReference type="EMBL" id="KAJ1365279.1"/>
    </source>
</evidence>